<keyword evidence="2" id="KW-1185">Reference proteome</keyword>
<accession>A0ABS8F0Q4</accession>
<dbReference type="RefSeq" id="WP_248836005.1">
    <property type="nucleotide sequence ID" value="NZ_JAJEQE010000063.1"/>
</dbReference>
<comment type="caution">
    <text evidence="1">The sequence shown here is derived from an EMBL/GenBank/DDBJ whole genome shotgun (WGS) entry which is preliminary data.</text>
</comment>
<gene>
    <name evidence="1" type="ORF">LKD42_13405</name>
</gene>
<evidence type="ECO:0000313" key="1">
    <source>
        <dbReference type="EMBL" id="MCC2150222.1"/>
    </source>
</evidence>
<name>A0ABS8F0Q4_9FIRM</name>
<proteinExistence type="predicted"/>
<sequence>GSQGLSSTYEQAHVDLDLLTLASSYYSNTGNSGIATVGTSAKVLCFASITKTSKASVFSSALKVFILFLLRFYEFQFLLMPVLFRG</sequence>
<organism evidence="1 2">
    <name type="scientific">Hominisplanchenecus faecis</name>
    <dbReference type="NCBI Taxonomy" id="2885351"/>
    <lineage>
        <taxon>Bacteria</taxon>
        <taxon>Bacillati</taxon>
        <taxon>Bacillota</taxon>
        <taxon>Clostridia</taxon>
        <taxon>Lachnospirales</taxon>
        <taxon>Lachnospiraceae</taxon>
        <taxon>Hominisplanchenecus</taxon>
    </lineage>
</organism>
<protein>
    <submittedName>
        <fullName evidence="1">Uncharacterized protein</fullName>
    </submittedName>
</protein>
<dbReference type="EMBL" id="JAJEQE010000063">
    <property type="protein sequence ID" value="MCC2150222.1"/>
    <property type="molecule type" value="Genomic_DNA"/>
</dbReference>
<evidence type="ECO:0000313" key="2">
    <source>
        <dbReference type="Proteomes" id="UP001299235"/>
    </source>
</evidence>
<feature type="non-terminal residue" evidence="1">
    <location>
        <position position="1"/>
    </location>
</feature>
<dbReference type="Proteomes" id="UP001299235">
    <property type="component" value="Unassembled WGS sequence"/>
</dbReference>
<reference evidence="1 2" key="1">
    <citation type="submission" date="2021-10" db="EMBL/GenBank/DDBJ databases">
        <title>Anaerobic single-cell dispensing facilitates the cultivation of human gut bacteria.</title>
        <authorList>
            <person name="Afrizal A."/>
        </authorList>
    </citation>
    <scope>NUCLEOTIDE SEQUENCE [LARGE SCALE GENOMIC DNA]</scope>
    <source>
        <strain evidence="1 2">CLA-AA-H246</strain>
    </source>
</reference>